<sequence length="211" mass="24525">MSNNKGSLEDIHLWDYLLPNYGAKKEISLLDAYTRRELTNRLIIKIDQKDNQAPKFSVIDDISEIYRLPGIHKCINGQWSLRAVIDIDASKEKMKAENINAKNVVFNICCLFVRALYRILDCSWKEIIKESVIMISSDDSKCSYHLLYAPTLLVNYVELKEFTELVYQLTEEKYGKFIDRRLPGQNFCLCLIGSAKKDCVKRLLQFSLDNR</sequence>
<keyword evidence="1" id="KW-0067">ATP-binding</keyword>
<accession>A0A8H4A5X0</accession>
<keyword evidence="1" id="KW-0547">Nucleotide-binding</keyword>
<organism evidence="1 2">
    <name type="scientific">Gigaspora margarita</name>
    <dbReference type="NCBI Taxonomy" id="4874"/>
    <lineage>
        <taxon>Eukaryota</taxon>
        <taxon>Fungi</taxon>
        <taxon>Fungi incertae sedis</taxon>
        <taxon>Mucoromycota</taxon>
        <taxon>Glomeromycotina</taxon>
        <taxon>Glomeromycetes</taxon>
        <taxon>Diversisporales</taxon>
        <taxon>Gigasporaceae</taxon>
        <taxon>Gigaspora</taxon>
    </lineage>
</organism>
<keyword evidence="1" id="KW-0378">Hydrolase</keyword>
<protein>
    <submittedName>
        <fullName evidence="1">D5-like helicase-primase: PROVISIONAL</fullName>
    </submittedName>
</protein>
<dbReference type="Proteomes" id="UP000439903">
    <property type="component" value="Unassembled WGS sequence"/>
</dbReference>
<comment type="caution">
    <text evidence="1">The sequence shown here is derived from an EMBL/GenBank/DDBJ whole genome shotgun (WGS) entry which is preliminary data.</text>
</comment>
<evidence type="ECO:0000313" key="1">
    <source>
        <dbReference type="EMBL" id="KAF0424028.1"/>
    </source>
</evidence>
<keyword evidence="2" id="KW-1185">Reference proteome</keyword>
<dbReference type="EMBL" id="WTPW01001660">
    <property type="protein sequence ID" value="KAF0424028.1"/>
    <property type="molecule type" value="Genomic_DNA"/>
</dbReference>
<keyword evidence="1" id="KW-0347">Helicase</keyword>
<evidence type="ECO:0000313" key="2">
    <source>
        <dbReference type="Proteomes" id="UP000439903"/>
    </source>
</evidence>
<proteinExistence type="predicted"/>
<dbReference type="GO" id="GO:0004386">
    <property type="term" value="F:helicase activity"/>
    <property type="evidence" value="ECO:0007669"/>
    <property type="project" value="UniProtKB-KW"/>
</dbReference>
<dbReference type="OrthoDB" id="2405345at2759"/>
<dbReference type="AlphaFoldDB" id="A0A8H4A5X0"/>
<name>A0A8H4A5X0_GIGMA</name>
<gene>
    <name evidence="1" type="ORF">F8M41_006674</name>
</gene>
<reference evidence="1 2" key="1">
    <citation type="journal article" date="2019" name="Environ. Microbiol.">
        <title>At the nexus of three kingdoms: the genome of the mycorrhizal fungus Gigaspora margarita provides insights into plant, endobacterial and fungal interactions.</title>
        <authorList>
            <person name="Venice F."/>
            <person name="Ghignone S."/>
            <person name="Salvioli di Fossalunga A."/>
            <person name="Amselem J."/>
            <person name="Novero M."/>
            <person name="Xianan X."/>
            <person name="Sedzielewska Toro K."/>
            <person name="Morin E."/>
            <person name="Lipzen A."/>
            <person name="Grigoriev I.V."/>
            <person name="Henrissat B."/>
            <person name="Martin F.M."/>
            <person name="Bonfante P."/>
        </authorList>
    </citation>
    <scope>NUCLEOTIDE SEQUENCE [LARGE SCALE GENOMIC DNA]</scope>
    <source>
        <strain evidence="1 2">BEG34</strain>
    </source>
</reference>